<dbReference type="PANTHER" id="PTHR11525:SF0">
    <property type="entry name" value="FARNESYL PYROPHOSPHATE SYNTHASE"/>
    <property type="match status" value="1"/>
</dbReference>
<dbReference type="Proteomes" id="UP001359485">
    <property type="component" value="Unassembled WGS sequence"/>
</dbReference>
<gene>
    <name evidence="8" type="ORF">RUM44_011742</name>
</gene>
<comment type="caution">
    <text evidence="8">The sequence shown here is derived from an EMBL/GenBank/DDBJ whole genome shotgun (WGS) entry which is preliminary data.</text>
</comment>
<keyword evidence="2 7" id="KW-0808">Transferase</keyword>
<evidence type="ECO:0000256" key="7">
    <source>
        <dbReference type="RuleBase" id="RU004466"/>
    </source>
</evidence>
<dbReference type="SUPFAM" id="SSF48576">
    <property type="entry name" value="Terpenoid synthases"/>
    <property type="match status" value="1"/>
</dbReference>
<evidence type="ECO:0000256" key="3">
    <source>
        <dbReference type="ARBA" id="ARBA00022723"/>
    </source>
</evidence>
<evidence type="ECO:0000313" key="9">
    <source>
        <dbReference type="Proteomes" id="UP001359485"/>
    </source>
</evidence>
<dbReference type="PROSITE" id="PS00444">
    <property type="entry name" value="POLYPRENYL_SYNTHASE_2"/>
    <property type="match status" value="1"/>
</dbReference>
<keyword evidence="3" id="KW-0479">Metal-binding</keyword>
<protein>
    <recommendedName>
        <fullName evidence="6">Farnesyl pyrophosphate synthase</fullName>
    </recommendedName>
</protein>
<dbReference type="Gene3D" id="1.10.600.10">
    <property type="entry name" value="Farnesyl Diphosphate Synthase"/>
    <property type="match status" value="1"/>
</dbReference>
<reference evidence="8 9" key="1">
    <citation type="submission" date="2023-09" db="EMBL/GenBank/DDBJ databases">
        <title>Genomes of two closely related lineages of the louse Polyplax serrata with different host specificities.</title>
        <authorList>
            <person name="Martinu J."/>
            <person name="Tarabai H."/>
            <person name="Stefka J."/>
            <person name="Hypsa V."/>
        </authorList>
    </citation>
    <scope>NUCLEOTIDE SEQUENCE [LARGE SCALE GENOMIC DNA]</scope>
    <source>
        <strain evidence="8">98ZLc_SE</strain>
    </source>
</reference>
<evidence type="ECO:0000256" key="5">
    <source>
        <dbReference type="ARBA" id="ARBA00033740"/>
    </source>
</evidence>
<sequence length="405" mass="46356">MFPRIVLRFLNRNLGSNCKKSLRKINFAQIIVPSCHVLSCHQNCTRFYTPDTKSVPTAIKSTAASKDEAREFMAIFPDLVRSITDSIGHRDGPELAKWCAKVLQYNVPGGKKNRGLALVLTYKLLKSKLTKDEIFLAQVMGWCIEILQAKMLVADDIMDNSLTRRGRPCWYLTHNLGVKALNDALLLGGSLFYVLKKYFKNEPYYVDILDLFHDVMMKTFLGQHLDTHTALGTSVDLNKFTMARYNLICKYKTSYYSFVLPIQSAMYMAGITDIELHRQAKTILLEMGHFFQVQDDYLDCFGDPEVMGKQGTDIQDGKCTWLAVVALQRVNKEQRKIMEDCYGQSGSDEVAKIKRLYEEIGIPATYGIYEEETFNIISTHIQQISQGLPHELFLTLMNKIYRRQS</sequence>
<dbReference type="PANTHER" id="PTHR11525">
    <property type="entry name" value="FARNESYL-PYROPHOSPHATE SYNTHETASE"/>
    <property type="match status" value="1"/>
</dbReference>
<evidence type="ECO:0000256" key="6">
    <source>
        <dbReference type="ARBA" id="ARBA00034546"/>
    </source>
</evidence>
<dbReference type="InterPro" id="IPR039702">
    <property type="entry name" value="FPS1-like"/>
</dbReference>
<dbReference type="InterPro" id="IPR008949">
    <property type="entry name" value="Isoprenoid_synthase_dom_sf"/>
</dbReference>
<evidence type="ECO:0000256" key="2">
    <source>
        <dbReference type="ARBA" id="ARBA00022679"/>
    </source>
</evidence>
<dbReference type="EMBL" id="JAWJWF010000046">
    <property type="protein sequence ID" value="KAK6624878.1"/>
    <property type="molecule type" value="Genomic_DNA"/>
</dbReference>
<name>A0ABR1AQW5_POLSC</name>
<dbReference type="InterPro" id="IPR033749">
    <property type="entry name" value="Polyprenyl_synt_CS"/>
</dbReference>
<evidence type="ECO:0000313" key="8">
    <source>
        <dbReference type="EMBL" id="KAK6624878.1"/>
    </source>
</evidence>
<keyword evidence="9" id="KW-1185">Reference proteome</keyword>
<dbReference type="PROSITE" id="PS00723">
    <property type="entry name" value="POLYPRENYL_SYNTHASE_1"/>
    <property type="match status" value="1"/>
</dbReference>
<dbReference type="SFLD" id="SFLDS00005">
    <property type="entry name" value="Isoprenoid_Synthase_Type_I"/>
    <property type="match status" value="1"/>
</dbReference>
<dbReference type="InterPro" id="IPR000092">
    <property type="entry name" value="Polyprenyl_synt"/>
</dbReference>
<dbReference type="CDD" id="cd00685">
    <property type="entry name" value="Trans_IPPS_HT"/>
    <property type="match status" value="1"/>
</dbReference>
<accession>A0ABR1AQW5</accession>
<organism evidence="8 9">
    <name type="scientific">Polyplax serrata</name>
    <name type="common">Common mouse louse</name>
    <dbReference type="NCBI Taxonomy" id="468196"/>
    <lineage>
        <taxon>Eukaryota</taxon>
        <taxon>Metazoa</taxon>
        <taxon>Ecdysozoa</taxon>
        <taxon>Arthropoda</taxon>
        <taxon>Hexapoda</taxon>
        <taxon>Insecta</taxon>
        <taxon>Pterygota</taxon>
        <taxon>Neoptera</taxon>
        <taxon>Paraneoptera</taxon>
        <taxon>Psocodea</taxon>
        <taxon>Troctomorpha</taxon>
        <taxon>Phthiraptera</taxon>
        <taxon>Anoplura</taxon>
        <taxon>Polyplacidae</taxon>
        <taxon>Polyplax</taxon>
    </lineage>
</organism>
<keyword evidence="4" id="KW-0460">Magnesium</keyword>
<evidence type="ECO:0000256" key="1">
    <source>
        <dbReference type="ARBA" id="ARBA00001946"/>
    </source>
</evidence>
<comment type="similarity">
    <text evidence="7">Belongs to the FPP/GGPP synthase family.</text>
</comment>
<comment type="pathway">
    <text evidence="5">Pheromone biosynthesis.</text>
</comment>
<dbReference type="Pfam" id="PF00348">
    <property type="entry name" value="polyprenyl_synt"/>
    <property type="match status" value="1"/>
</dbReference>
<dbReference type="SFLD" id="SFLDG01017">
    <property type="entry name" value="Polyprenyl_Transferase_Like"/>
    <property type="match status" value="1"/>
</dbReference>
<evidence type="ECO:0000256" key="4">
    <source>
        <dbReference type="ARBA" id="ARBA00022842"/>
    </source>
</evidence>
<proteinExistence type="inferred from homology"/>
<comment type="cofactor">
    <cofactor evidence="1">
        <name>Mg(2+)</name>
        <dbReference type="ChEBI" id="CHEBI:18420"/>
    </cofactor>
</comment>